<evidence type="ECO:0000313" key="2">
    <source>
        <dbReference type="Proteomes" id="UP001054837"/>
    </source>
</evidence>
<protein>
    <submittedName>
        <fullName evidence="1">Uncharacterized protein</fullName>
    </submittedName>
</protein>
<keyword evidence="2" id="KW-1185">Reference proteome</keyword>
<evidence type="ECO:0000313" key="1">
    <source>
        <dbReference type="EMBL" id="GIX92549.1"/>
    </source>
</evidence>
<proteinExistence type="predicted"/>
<sequence>MTLTDTCPLVREMTLTDTCLLVRDMTLTDTCPLVREMTLTDTCHLVKDMTLTDTCPLVRDMTLTDPYATYIKSPPSISLLLQLPAESPSLLDDTIRSRNHPTAKANSPPSLSGAVHLNTTFSGPSTPLGEPDTCCWQPPYRFLPPPPT</sequence>
<comment type="caution">
    <text evidence="1">The sequence shown here is derived from an EMBL/GenBank/DDBJ whole genome shotgun (WGS) entry which is preliminary data.</text>
</comment>
<accession>A0AAV4P9E4</accession>
<reference evidence="1 2" key="1">
    <citation type="submission" date="2021-06" db="EMBL/GenBank/DDBJ databases">
        <title>Caerostris darwini draft genome.</title>
        <authorList>
            <person name="Kono N."/>
            <person name="Arakawa K."/>
        </authorList>
    </citation>
    <scope>NUCLEOTIDE SEQUENCE [LARGE SCALE GENOMIC DNA]</scope>
</reference>
<gene>
    <name evidence="1" type="ORF">CDAR_305681</name>
</gene>
<organism evidence="1 2">
    <name type="scientific">Caerostris darwini</name>
    <dbReference type="NCBI Taxonomy" id="1538125"/>
    <lineage>
        <taxon>Eukaryota</taxon>
        <taxon>Metazoa</taxon>
        <taxon>Ecdysozoa</taxon>
        <taxon>Arthropoda</taxon>
        <taxon>Chelicerata</taxon>
        <taxon>Arachnida</taxon>
        <taxon>Araneae</taxon>
        <taxon>Araneomorphae</taxon>
        <taxon>Entelegynae</taxon>
        <taxon>Araneoidea</taxon>
        <taxon>Araneidae</taxon>
        <taxon>Caerostris</taxon>
    </lineage>
</organism>
<dbReference type="Proteomes" id="UP001054837">
    <property type="component" value="Unassembled WGS sequence"/>
</dbReference>
<name>A0AAV4P9E4_9ARAC</name>
<dbReference type="AlphaFoldDB" id="A0AAV4P9E4"/>
<dbReference type="EMBL" id="BPLQ01002404">
    <property type="protein sequence ID" value="GIX92549.1"/>
    <property type="molecule type" value="Genomic_DNA"/>
</dbReference>